<keyword evidence="3" id="KW-0479">Metal-binding</keyword>
<dbReference type="InterPro" id="IPR028995">
    <property type="entry name" value="Glyco_hydro_57/38_cen_sf"/>
</dbReference>
<feature type="domain" description="Glycosyl hydrolase family 38 C-terminal" evidence="8">
    <location>
        <begin position="557"/>
        <end position="741"/>
    </location>
</feature>
<proteinExistence type="inferred from homology"/>
<dbReference type="InterPro" id="IPR027291">
    <property type="entry name" value="Glyco_hydro_38_N_sf"/>
</dbReference>
<dbReference type="InterPro" id="IPR050843">
    <property type="entry name" value="Glycosyl_Hydrlase_38"/>
</dbReference>
<evidence type="ECO:0000256" key="1">
    <source>
        <dbReference type="ARBA" id="ARBA00001947"/>
    </source>
</evidence>
<dbReference type="SUPFAM" id="SSF88713">
    <property type="entry name" value="Glycoside hydrolase/deacetylase"/>
    <property type="match status" value="1"/>
</dbReference>
<dbReference type="SUPFAM" id="SSF74650">
    <property type="entry name" value="Galactose mutarotase-like"/>
    <property type="match status" value="1"/>
</dbReference>
<evidence type="ECO:0000256" key="3">
    <source>
        <dbReference type="ARBA" id="ARBA00022723"/>
    </source>
</evidence>
<dbReference type="EMBL" id="CCKQ01016608">
    <property type="protein sequence ID" value="CDW88482.1"/>
    <property type="molecule type" value="Genomic_DNA"/>
</dbReference>
<keyword evidence="10" id="KW-1185">Reference proteome</keyword>
<dbReference type="InterPro" id="IPR011330">
    <property type="entry name" value="Glyco_hydro/deAcase_b/a-brl"/>
</dbReference>
<dbReference type="InParanoid" id="A0A078B5B9"/>
<feature type="domain" description="Glycoside hydrolase family 38 N-terminal" evidence="7">
    <location>
        <begin position="20"/>
        <end position="237"/>
    </location>
</feature>
<dbReference type="PANTHER" id="PTHR11607:SF3">
    <property type="entry name" value="LYSOSOMAL ALPHA-MANNOSIDASE"/>
    <property type="match status" value="1"/>
</dbReference>
<name>A0A078B5B9_STYLE</name>
<organism evidence="9 10">
    <name type="scientific">Stylonychia lemnae</name>
    <name type="common">Ciliate</name>
    <dbReference type="NCBI Taxonomy" id="5949"/>
    <lineage>
        <taxon>Eukaryota</taxon>
        <taxon>Sar</taxon>
        <taxon>Alveolata</taxon>
        <taxon>Ciliophora</taxon>
        <taxon>Intramacronucleata</taxon>
        <taxon>Spirotrichea</taxon>
        <taxon>Stichotrichia</taxon>
        <taxon>Sporadotrichida</taxon>
        <taxon>Oxytrichidae</taxon>
        <taxon>Stylonychinae</taxon>
        <taxon>Stylonychia</taxon>
    </lineage>
</organism>
<dbReference type="InterPro" id="IPR011013">
    <property type="entry name" value="Gal_mutarotase_sf_dom"/>
</dbReference>
<dbReference type="Proteomes" id="UP000039865">
    <property type="component" value="Unassembled WGS sequence"/>
</dbReference>
<evidence type="ECO:0000313" key="9">
    <source>
        <dbReference type="EMBL" id="CDW88482.1"/>
    </source>
</evidence>
<protein>
    <submittedName>
        <fullName evidence="9">Glycosyl hydrolases family 38 protein</fullName>
    </submittedName>
</protein>
<dbReference type="GO" id="GO:0046872">
    <property type="term" value="F:metal ion binding"/>
    <property type="evidence" value="ECO:0007669"/>
    <property type="project" value="UniProtKB-KW"/>
</dbReference>
<dbReference type="Gene3D" id="2.70.98.30">
    <property type="entry name" value="Golgi alpha-mannosidase II, domain 4"/>
    <property type="match status" value="1"/>
</dbReference>
<comment type="cofactor">
    <cofactor evidence="1">
        <name>Zn(2+)</name>
        <dbReference type="ChEBI" id="CHEBI:29105"/>
    </cofactor>
</comment>
<dbReference type="GO" id="GO:0004559">
    <property type="term" value="F:alpha-mannosidase activity"/>
    <property type="evidence" value="ECO:0007669"/>
    <property type="project" value="InterPro"/>
</dbReference>
<evidence type="ECO:0000259" key="8">
    <source>
        <dbReference type="Pfam" id="PF07748"/>
    </source>
</evidence>
<dbReference type="InterPro" id="IPR011682">
    <property type="entry name" value="Glyco_hydro_38_C"/>
</dbReference>
<evidence type="ECO:0000256" key="6">
    <source>
        <dbReference type="ARBA" id="ARBA00023295"/>
    </source>
</evidence>
<dbReference type="Pfam" id="PF01074">
    <property type="entry name" value="Glyco_hydro_38N"/>
    <property type="match status" value="1"/>
</dbReference>
<evidence type="ECO:0000256" key="4">
    <source>
        <dbReference type="ARBA" id="ARBA00022801"/>
    </source>
</evidence>
<accession>A0A078B5B9</accession>
<dbReference type="GO" id="GO:0030246">
    <property type="term" value="F:carbohydrate binding"/>
    <property type="evidence" value="ECO:0007669"/>
    <property type="project" value="InterPro"/>
</dbReference>
<gene>
    <name evidence="9" type="primary">Contig4089.g4374</name>
    <name evidence="9" type="ORF">STYLEM_17603</name>
</gene>
<dbReference type="OrthoDB" id="2016903at2759"/>
<dbReference type="Pfam" id="PF07748">
    <property type="entry name" value="Glyco_hydro_38C"/>
    <property type="match status" value="1"/>
</dbReference>
<keyword evidence="4 9" id="KW-0378">Hydrolase</keyword>
<reference evidence="9 10" key="1">
    <citation type="submission" date="2014-06" db="EMBL/GenBank/DDBJ databases">
        <authorList>
            <person name="Swart Estienne"/>
        </authorList>
    </citation>
    <scope>NUCLEOTIDE SEQUENCE [LARGE SCALE GENOMIC DNA]</scope>
    <source>
        <strain evidence="9 10">130c</strain>
    </source>
</reference>
<dbReference type="AlphaFoldDB" id="A0A078B5B9"/>
<sequence length="927" mass="109154">MIPHSHQDPGWLNTPQGYYTQMNGGWVASDEACPLYFDLLQNIKRGHDFLNKTFGVIPKMAWHADSFGHSSQTAKLFKELGFEGLFLGRMNDQYRDNMISTKNMAFIWNPTFEGLDSEYRAHDGIYTHITHNMYHPPCDIGIGSSILVQSYDLYEFIRSNLKVDGEIKIIQCIEEFAQGYKTQNIMMMFGDDFAFSDAGTTFDFLDKFTQKINQVTTRYTFKYSTFSKYLKDLKEELKFRKLKLNPYYGDFMPLKMAHFEHYWNGYYTSRPNLKYSISRGDSKDQQLIRLSKALQEEWALLMHHDTITGTSVEFVMRQHLDEIKLLNQMNEYFLSNRHIAGNIFPAMFQDIKLIYHQSNDDIGNLLLFGFQNFTYVILHNPSCFSQFNPRLRVENVYLKYNVRVWDWAIQQFIEVKIDVLNQKNFDQSNYADLFIYKEILPFSHEIFEITLAHQPLRQLEIFEYEQKAHNTYLQHHDESGDLIDDETLIQETSENSFNFDGLDIEQTQKKSIQDEIPKSIGFKDTCLLEIEGANMREIDFRLNDLVLNMTIRFKFELRYYPSYDGYRDSGGIYIFKTKQSDSSYFSDSLHSSEKQDGEYQSSIQFRYKSVSKNTFSIVTVFLTKNEDGCGDIEFDVKKEGLEFNVEATVNWSTDQINNTGIFYTDSNGLEYVKRIRKHALEEQDIKSTAPANFYPVNTGIFIESQNKTLQMIVMNDRSQAGSGFRDGRIELLFNRRVFTNDNLGNPEFLNEINERGEPIRTHNKYFIRFTQQRNQAFKAITERTMKTLNPVRMFQASRFFQENVNKTLIEKEMVFIPKLHSILMQLDIVDYKLIPDPQYETLILWLQQFNPDKNNVKKINREQVSHILKQLCKIIETNDHFAQQISKCDENQNFEFTKPTGQAFQEIEEHKNEYSMYKIITVKIFLK</sequence>
<evidence type="ECO:0000256" key="2">
    <source>
        <dbReference type="ARBA" id="ARBA00009792"/>
    </source>
</evidence>
<dbReference type="Gene3D" id="3.20.110.10">
    <property type="entry name" value="Glycoside hydrolase 38, N terminal domain"/>
    <property type="match status" value="1"/>
</dbReference>
<dbReference type="InterPro" id="IPR000602">
    <property type="entry name" value="Glyco_hydro_38_N"/>
</dbReference>
<dbReference type="PANTHER" id="PTHR11607">
    <property type="entry name" value="ALPHA-MANNOSIDASE"/>
    <property type="match status" value="1"/>
</dbReference>
<dbReference type="InterPro" id="IPR037094">
    <property type="entry name" value="Glyco_hydro_38_cen_sf"/>
</dbReference>
<dbReference type="SUPFAM" id="SSF88688">
    <property type="entry name" value="Families 57/38 glycoside transferase middle domain"/>
    <property type="match status" value="1"/>
</dbReference>
<dbReference type="GO" id="GO:0006013">
    <property type="term" value="P:mannose metabolic process"/>
    <property type="evidence" value="ECO:0007669"/>
    <property type="project" value="InterPro"/>
</dbReference>
<dbReference type="Gene3D" id="1.20.1270.50">
    <property type="entry name" value="Glycoside hydrolase family 38, central domain"/>
    <property type="match status" value="1"/>
</dbReference>
<comment type="similarity">
    <text evidence="2">Belongs to the glycosyl hydrolase 38 family.</text>
</comment>
<evidence type="ECO:0000256" key="5">
    <source>
        <dbReference type="ARBA" id="ARBA00022833"/>
    </source>
</evidence>
<keyword evidence="5" id="KW-0862">Zinc</keyword>
<keyword evidence="6" id="KW-0326">Glycosidase</keyword>
<evidence type="ECO:0000259" key="7">
    <source>
        <dbReference type="Pfam" id="PF01074"/>
    </source>
</evidence>
<evidence type="ECO:0000313" key="10">
    <source>
        <dbReference type="Proteomes" id="UP000039865"/>
    </source>
</evidence>